<reference evidence="2 3" key="1">
    <citation type="journal article" date="2016" name="Nat. Commun.">
        <title>Thousands of microbial genomes shed light on interconnected biogeochemical processes in an aquifer system.</title>
        <authorList>
            <person name="Anantharaman K."/>
            <person name="Brown C.T."/>
            <person name="Hug L.A."/>
            <person name="Sharon I."/>
            <person name="Castelle C.J."/>
            <person name="Probst A.J."/>
            <person name="Thomas B.C."/>
            <person name="Singh A."/>
            <person name="Wilkins M.J."/>
            <person name="Karaoz U."/>
            <person name="Brodie E.L."/>
            <person name="Williams K.H."/>
            <person name="Hubbard S.S."/>
            <person name="Banfield J.F."/>
        </authorList>
    </citation>
    <scope>NUCLEOTIDE SEQUENCE [LARGE SCALE GENOMIC DNA]</scope>
</reference>
<keyword evidence="1" id="KW-0472">Membrane</keyword>
<keyword evidence="1" id="KW-1133">Transmembrane helix</keyword>
<dbReference type="EMBL" id="MFKP01000020">
    <property type="protein sequence ID" value="OGG44150.1"/>
    <property type="molecule type" value="Genomic_DNA"/>
</dbReference>
<organism evidence="2 3">
    <name type="scientific">Candidatus Kaiserbacteria bacterium RIFCSPHIGHO2_01_FULL_48_10</name>
    <dbReference type="NCBI Taxonomy" id="1798476"/>
    <lineage>
        <taxon>Bacteria</taxon>
        <taxon>Candidatus Kaiseribacteriota</taxon>
    </lineage>
</organism>
<evidence type="ECO:0000313" key="3">
    <source>
        <dbReference type="Proteomes" id="UP000178249"/>
    </source>
</evidence>
<comment type="caution">
    <text evidence="2">The sequence shown here is derived from an EMBL/GenBank/DDBJ whole genome shotgun (WGS) entry which is preliminary data.</text>
</comment>
<evidence type="ECO:0000256" key="1">
    <source>
        <dbReference type="SAM" id="Phobius"/>
    </source>
</evidence>
<name>A0A1F6C4Q9_9BACT</name>
<proteinExistence type="predicted"/>
<keyword evidence="1" id="KW-0812">Transmembrane</keyword>
<sequence length="85" mass="10111">MNFMEYGLLIFFFLGLLLTIGGWKVTFTKDGLEWMYKNEIWKKNVSIFPEPRRERLDRIRGSGVLLLGLIWSVGSLILLWRELFK</sequence>
<protein>
    <submittedName>
        <fullName evidence="2">Uncharacterized protein</fullName>
    </submittedName>
</protein>
<feature type="transmembrane region" description="Helical" evidence="1">
    <location>
        <begin position="6"/>
        <end position="27"/>
    </location>
</feature>
<dbReference type="Proteomes" id="UP000178249">
    <property type="component" value="Unassembled WGS sequence"/>
</dbReference>
<gene>
    <name evidence="2" type="ORF">A2841_00390</name>
</gene>
<evidence type="ECO:0000313" key="2">
    <source>
        <dbReference type="EMBL" id="OGG44150.1"/>
    </source>
</evidence>
<dbReference type="AlphaFoldDB" id="A0A1F6C4Q9"/>
<accession>A0A1F6C4Q9</accession>
<feature type="transmembrane region" description="Helical" evidence="1">
    <location>
        <begin position="62"/>
        <end position="80"/>
    </location>
</feature>